<keyword evidence="6" id="KW-0460">Magnesium</keyword>
<dbReference type="PANTHER" id="PTHR11136:SF0">
    <property type="entry name" value="DIHYDROFOLATE SYNTHETASE-RELATED"/>
    <property type="match status" value="1"/>
</dbReference>
<keyword evidence="3" id="KW-0479">Metal-binding</keyword>
<dbReference type="GO" id="GO:0008841">
    <property type="term" value="F:dihydrofolate synthase activity"/>
    <property type="evidence" value="ECO:0007669"/>
    <property type="project" value="TreeGrafter"/>
</dbReference>
<proteinExistence type="inferred from homology"/>
<protein>
    <recommendedName>
        <fullName evidence="10">Dihydrofolate synthase</fullName>
    </recommendedName>
</protein>
<feature type="compositionally biased region" description="Low complexity" evidence="7">
    <location>
        <begin position="478"/>
        <end position="502"/>
    </location>
</feature>
<dbReference type="Gene3D" id="3.40.1190.10">
    <property type="entry name" value="Mur-like, catalytic domain"/>
    <property type="match status" value="1"/>
</dbReference>
<dbReference type="AlphaFoldDB" id="A0A0C9VGE2"/>
<evidence type="ECO:0000256" key="1">
    <source>
        <dbReference type="ARBA" id="ARBA00008276"/>
    </source>
</evidence>
<evidence type="ECO:0000256" key="6">
    <source>
        <dbReference type="ARBA" id="ARBA00022842"/>
    </source>
</evidence>
<dbReference type="GO" id="GO:0005829">
    <property type="term" value="C:cytosol"/>
    <property type="evidence" value="ECO:0007669"/>
    <property type="project" value="TreeGrafter"/>
</dbReference>
<keyword evidence="5" id="KW-0067">ATP-binding</keyword>
<dbReference type="Gene3D" id="3.90.190.20">
    <property type="entry name" value="Mur ligase, C-terminal domain"/>
    <property type="match status" value="1"/>
</dbReference>
<evidence type="ECO:0000313" key="9">
    <source>
        <dbReference type="Proteomes" id="UP000054279"/>
    </source>
</evidence>
<evidence type="ECO:0000256" key="7">
    <source>
        <dbReference type="SAM" id="MobiDB-lite"/>
    </source>
</evidence>
<dbReference type="GO" id="GO:0005739">
    <property type="term" value="C:mitochondrion"/>
    <property type="evidence" value="ECO:0007669"/>
    <property type="project" value="TreeGrafter"/>
</dbReference>
<dbReference type="NCBIfam" id="TIGR01499">
    <property type="entry name" value="folC"/>
    <property type="match status" value="1"/>
</dbReference>
<evidence type="ECO:0000256" key="3">
    <source>
        <dbReference type="ARBA" id="ARBA00022723"/>
    </source>
</evidence>
<organism evidence="8 9">
    <name type="scientific">Sphaerobolus stellatus (strain SS14)</name>
    <dbReference type="NCBI Taxonomy" id="990650"/>
    <lineage>
        <taxon>Eukaryota</taxon>
        <taxon>Fungi</taxon>
        <taxon>Dikarya</taxon>
        <taxon>Basidiomycota</taxon>
        <taxon>Agaricomycotina</taxon>
        <taxon>Agaricomycetes</taxon>
        <taxon>Phallomycetidae</taxon>
        <taxon>Geastrales</taxon>
        <taxon>Sphaerobolaceae</taxon>
        <taxon>Sphaerobolus</taxon>
    </lineage>
</organism>
<keyword evidence="4" id="KW-0547">Nucleotide-binding</keyword>
<dbReference type="Proteomes" id="UP000054279">
    <property type="component" value="Unassembled WGS sequence"/>
</dbReference>
<sequence>MDLSLVRIKHVLSLLPKYRRPTIHVAGTNGKGSVTAILSSIFTASHISVGRFNSPHLLHVWDSISINGRPISPEAYHAVRSEVESLNASEKIGLTNFELMTATATQIFERAGVEIAIFEVGLGGRLDATNALPDEVILASAITNVDLDHQKFLGNTPGAIAHEKAGIARKGKPLILGEQKYSEVEYAVENFAGSIGAKLTRAIPVEYRPKDNSSRITDTVYDAPTTAYTAPALESGTSFHTQHVRTYFSTWETSFNLELPLQGAHQLQNLGTAMTVLGIVMKDAANSDTPLQAVFDRISPTTIYSGVLDTRWPGRLDRVVVGDPSGEGASLTVLVDGAHNPSSAQALNAYLISMSLRSSSASSSSIELRTSLDNDEDAGQIRGFLHRHNPFKSSSPTPHRPPRTFILSLSHSPPKSPYDTLAALLQKGDNVAFVPFSPVEDMPWVKYVDLDEMERIGRRIVFEEKEGHGHAKGKGKSPESSKSSTPATPTPTSSTPGTPNTAHTPTPQSHPGEVIVFSHPPFVSDADRDELTPLRQALEWANTRVKPGEEVVLAGSLYLVADLYRLLQDQWGEGGMGEAQRGLDEAR</sequence>
<evidence type="ECO:0000313" key="8">
    <source>
        <dbReference type="EMBL" id="KIJ36401.1"/>
    </source>
</evidence>
<dbReference type="GO" id="GO:0004326">
    <property type="term" value="F:tetrahydrofolylpolyglutamate synthase activity"/>
    <property type="evidence" value="ECO:0007669"/>
    <property type="project" value="InterPro"/>
</dbReference>
<dbReference type="InterPro" id="IPR001645">
    <property type="entry name" value="Folylpolyglutamate_synth"/>
</dbReference>
<keyword evidence="9" id="KW-1185">Reference proteome</keyword>
<comment type="similarity">
    <text evidence="1">Belongs to the folylpolyglutamate synthase family.</text>
</comment>
<dbReference type="HOGENOM" id="CLU_015869_2_0_1"/>
<dbReference type="PANTHER" id="PTHR11136">
    <property type="entry name" value="FOLYLPOLYGLUTAMATE SYNTHASE-RELATED"/>
    <property type="match status" value="1"/>
</dbReference>
<dbReference type="EMBL" id="KN837178">
    <property type="protein sequence ID" value="KIJ36401.1"/>
    <property type="molecule type" value="Genomic_DNA"/>
</dbReference>
<dbReference type="InterPro" id="IPR036565">
    <property type="entry name" value="Mur-like_cat_sf"/>
</dbReference>
<evidence type="ECO:0008006" key="10">
    <source>
        <dbReference type="Google" id="ProtNLM"/>
    </source>
</evidence>
<dbReference type="InterPro" id="IPR036615">
    <property type="entry name" value="Mur_ligase_C_dom_sf"/>
</dbReference>
<dbReference type="OrthoDB" id="5212574at2759"/>
<dbReference type="SUPFAM" id="SSF53623">
    <property type="entry name" value="MurD-like peptide ligases, catalytic domain"/>
    <property type="match status" value="1"/>
</dbReference>
<feature type="region of interest" description="Disordered" evidence="7">
    <location>
        <begin position="461"/>
        <end position="516"/>
    </location>
</feature>
<evidence type="ECO:0000256" key="4">
    <source>
        <dbReference type="ARBA" id="ARBA00022741"/>
    </source>
</evidence>
<evidence type="ECO:0000256" key="2">
    <source>
        <dbReference type="ARBA" id="ARBA00022598"/>
    </source>
</evidence>
<dbReference type="GO" id="GO:0005524">
    <property type="term" value="F:ATP binding"/>
    <property type="evidence" value="ECO:0007669"/>
    <property type="project" value="UniProtKB-KW"/>
</dbReference>
<reference evidence="8 9" key="1">
    <citation type="submission" date="2014-06" db="EMBL/GenBank/DDBJ databases">
        <title>Evolutionary Origins and Diversification of the Mycorrhizal Mutualists.</title>
        <authorList>
            <consortium name="DOE Joint Genome Institute"/>
            <consortium name="Mycorrhizal Genomics Consortium"/>
            <person name="Kohler A."/>
            <person name="Kuo A."/>
            <person name="Nagy L.G."/>
            <person name="Floudas D."/>
            <person name="Copeland A."/>
            <person name="Barry K.W."/>
            <person name="Cichocki N."/>
            <person name="Veneault-Fourrey C."/>
            <person name="LaButti K."/>
            <person name="Lindquist E.A."/>
            <person name="Lipzen A."/>
            <person name="Lundell T."/>
            <person name="Morin E."/>
            <person name="Murat C."/>
            <person name="Riley R."/>
            <person name="Ohm R."/>
            <person name="Sun H."/>
            <person name="Tunlid A."/>
            <person name="Henrissat B."/>
            <person name="Grigoriev I.V."/>
            <person name="Hibbett D.S."/>
            <person name="Martin F."/>
        </authorList>
    </citation>
    <scope>NUCLEOTIDE SEQUENCE [LARGE SCALE GENOMIC DNA]</scope>
    <source>
        <strain evidence="8 9">SS14</strain>
    </source>
</reference>
<dbReference type="UniPathway" id="UPA00850"/>
<accession>A0A0C9VGE2</accession>
<keyword evidence="2" id="KW-0436">Ligase</keyword>
<name>A0A0C9VGE2_SPHS4</name>
<evidence type="ECO:0000256" key="5">
    <source>
        <dbReference type="ARBA" id="ARBA00022840"/>
    </source>
</evidence>
<dbReference type="GO" id="GO:0046872">
    <property type="term" value="F:metal ion binding"/>
    <property type="evidence" value="ECO:0007669"/>
    <property type="project" value="UniProtKB-KW"/>
</dbReference>
<gene>
    <name evidence="8" type="ORF">M422DRAFT_179387</name>
</gene>